<organism evidence="5 6">
    <name type="scientific">Argiope bruennichi</name>
    <name type="common">Wasp spider</name>
    <name type="synonym">Aranea bruennichi</name>
    <dbReference type="NCBI Taxonomy" id="94029"/>
    <lineage>
        <taxon>Eukaryota</taxon>
        <taxon>Metazoa</taxon>
        <taxon>Ecdysozoa</taxon>
        <taxon>Arthropoda</taxon>
        <taxon>Chelicerata</taxon>
        <taxon>Arachnida</taxon>
        <taxon>Araneae</taxon>
        <taxon>Araneomorphae</taxon>
        <taxon>Entelegynae</taxon>
        <taxon>Araneoidea</taxon>
        <taxon>Araneidae</taxon>
        <taxon>Argiope</taxon>
    </lineage>
</organism>
<dbReference type="InterPro" id="IPR018114">
    <property type="entry name" value="TRYPSIN_HIS"/>
</dbReference>
<dbReference type="InterPro" id="IPR001254">
    <property type="entry name" value="Trypsin_dom"/>
</dbReference>
<dbReference type="Gene3D" id="2.40.10.10">
    <property type="entry name" value="Trypsin-like serine proteases"/>
    <property type="match status" value="1"/>
</dbReference>
<dbReference type="GO" id="GO:0004252">
    <property type="term" value="F:serine-type endopeptidase activity"/>
    <property type="evidence" value="ECO:0007669"/>
    <property type="project" value="InterPro"/>
</dbReference>
<keyword evidence="6" id="KW-1185">Reference proteome</keyword>
<dbReference type="InterPro" id="IPR009003">
    <property type="entry name" value="Peptidase_S1_PA"/>
</dbReference>
<keyword evidence="3" id="KW-0378">Hydrolase</keyword>
<comment type="caution">
    <text evidence="5">The sequence shown here is derived from an EMBL/GenBank/DDBJ whole genome shotgun (WGS) entry which is preliminary data.</text>
</comment>
<evidence type="ECO:0000313" key="6">
    <source>
        <dbReference type="Proteomes" id="UP000807504"/>
    </source>
</evidence>
<feature type="domain" description="Peptidase S1" evidence="4">
    <location>
        <begin position="1"/>
        <end position="213"/>
    </location>
</feature>
<name>A0A8T0FEN4_ARGBR</name>
<dbReference type="AlphaFoldDB" id="A0A8T0FEN4"/>
<dbReference type="InterPro" id="IPR033116">
    <property type="entry name" value="TRYPSIN_SER"/>
</dbReference>
<evidence type="ECO:0000313" key="5">
    <source>
        <dbReference type="EMBL" id="KAF8788782.1"/>
    </source>
</evidence>
<accession>A0A8T0FEN4</accession>
<dbReference type="Proteomes" id="UP000807504">
    <property type="component" value="Unassembled WGS sequence"/>
</dbReference>
<dbReference type="Pfam" id="PF00089">
    <property type="entry name" value="Trypsin"/>
    <property type="match status" value="1"/>
</dbReference>
<dbReference type="CDD" id="cd00190">
    <property type="entry name" value="Tryp_SPc"/>
    <property type="match status" value="1"/>
</dbReference>
<dbReference type="InterPro" id="IPR051487">
    <property type="entry name" value="Ser/Thr_Proteases_Immune/Dev"/>
</dbReference>
<evidence type="ECO:0000256" key="2">
    <source>
        <dbReference type="ARBA" id="ARBA00024195"/>
    </source>
</evidence>
<evidence type="ECO:0000259" key="4">
    <source>
        <dbReference type="PROSITE" id="PS50240"/>
    </source>
</evidence>
<sequence>MTAGHCVFDRKKVDLPQCNGRIVDRYCYVDPSQLKVGFLTSSQRTPSESVAILRIIPHPRYSYSVQVHDVSLLRLAKTIQCSHTLMPVCLPQRDFLNLGTRLITAGYGWNTPDGIAGPQILREGLVSVIDPRRCARRHQPIETINNLVCAAGMESGQSSCYGDSGSALIGRVGPKFYAVGVVSYGSFPRCSALNPVAYTKVANVMPFISRVVMDLPMN</sequence>
<evidence type="ECO:0000256" key="3">
    <source>
        <dbReference type="RuleBase" id="RU363034"/>
    </source>
</evidence>
<keyword evidence="1" id="KW-1015">Disulfide bond</keyword>
<keyword evidence="3 5" id="KW-0645">Protease</keyword>
<comment type="similarity">
    <text evidence="2">Belongs to the peptidase S1 family. CLIP subfamily.</text>
</comment>
<dbReference type="GO" id="GO:0006508">
    <property type="term" value="P:proteolysis"/>
    <property type="evidence" value="ECO:0007669"/>
    <property type="project" value="UniProtKB-KW"/>
</dbReference>
<reference evidence="5" key="2">
    <citation type="submission" date="2020-06" db="EMBL/GenBank/DDBJ databases">
        <authorList>
            <person name="Sheffer M."/>
        </authorList>
    </citation>
    <scope>NUCLEOTIDE SEQUENCE</scope>
</reference>
<dbReference type="SMART" id="SM00020">
    <property type="entry name" value="Tryp_SPc"/>
    <property type="match status" value="1"/>
</dbReference>
<gene>
    <name evidence="5" type="ORF">HNY73_006788</name>
</gene>
<dbReference type="EMBL" id="JABXBU010000012">
    <property type="protein sequence ID" value="KAF8788782.1"/>
    <property type="molecule type" value="Genomic_DNA"/>
</dbReference>
<proteinExistence type="inferred from homology"/>
<dbReference type="PROSITE" id="PS00135">
    <property type="entry name" value="TRYPSIN_SER"/>
    <property type="match status" value="1"/>
</dbReference>
<protein>
    <submittedName>
        <fullName evidence="5">Chymotrypsin-like protease CTRL-1 like protein</fullName>
    </submittedName>
</protein>
<dbReference type="PANTHER" id="PTHR24256">
    <property type="entry name" value="TRYPTASE-RELATED"/>
    <property type="match status" value="1"/>
</dbReference>
<dbReference type="PROSITE" id="PS50240">
    <property type="entry name" value="TRYPSIN_DOM"/>
    <property type="match status" value="1"/>
</dbReference>
<dbReference type="PROSITE" id="PS00134">
    <property type="entry name" value="TRYPSIN_HIS"/>
    <property type="match status" value="1"/>
</dbReference>
<reference evidence="5" key="1">
    <citation type="journal article" date="2020" name="bioRxiv">
        <title>Chromosome-level reference genome of the European wasp spider Argiope bruennichi: a resource for studies on range expansion and evolutionary adaptation.</title>
        <authorList>
            <person name="Sheffer M.M."/>
            <person name="Hoppe A."/>
            <person name="Krehenwinkel H."/>
            <person name="Uhl G."/>
            <person name="Kuss A.W."/>
            <person name="Jensen L."/>
            <person name="Jensen C."/>
            <person name="Gillespie R.G."/>
            <person name="Hoff K.J."/>
            <person name="Prost S."/>
        </authorList>
    </citation>
    <scope>NUCLEOTIDE SEQUENCE</scope>
</reference>
<dbReference type="SUPFAM" id="SSF50494">
    <property type="entry name" value="Trypsin-like serine proteases"/>
    <property type="match status" value="1"/>
</dbReference>
<evidence type="ECO:0000256" key="1">
    <source>
        <dbReference type="ARBA" id="ARBA00023157"/>
    </source>
</evidence>
<keyword evidence="3" id="KW-0720">Serine protease</keyword>
<dbReference type="InterPro" id="IPR043504">
    <property type="entry name" value="Peptidase_S1_PA_chymotrypsin"/>
</dbReference>